<protein>
    <submittedName>
        <fullName evidence="2">Uncharacterized protein</fullName>
    </submittedName>
</protein>
<evidence type="ECO:0000256" key="1">
    <source>
        <dbReference type="SAM" id="MobiDB-lite"/>
    </source>
</evidence>
<reference evidence="2 3" key="1">
    <citation type="submission" date="2018-11" db="EMBL/GenBank/DDBJ databases">
        <title>Whole genome sequence of Streptomyces chrestomyceticus NBRC 13444(T).</title>
        <authorList>
            <person name="Komaki H."/>
            <person name="Tamura T."/>
        </authorList>
    </citation>
    <scope>NUCLEOTIDE SEQUENCE [LARGE SCALE GENOMIC DNA]</scope>
    <source>
        <strain evidence="2 3">NBRC 13444</strain>
    </source>
</reference>
<proteinExistence type="predicted"/>
<evidence type="ECO:0000313" key="3">
    <source>
        <dbReference type="Proteomes" id="UP000287830"/>
    </source>
</evidence>
<comment type="caution">
    <text evidence="2">The sequence shown here is derived from an EMBL/GenBank/DDBJ whole genome shotgun (WGS) entry which is preliminary data.</text>
</comment>
<name>A0A7U9KSC3_9ACTN</name>
<dbReference type="EMBL" id="BHZC01000001">
    <property type="protein sequence ID" value="GCD33917.1"/>
    <property type="molecule type" value="Genomic_DNA"/>
</dbReference>
<sequence length="129" mass="14769">MARTAHHVPPSRSRNTDARPPGGPWHSVVVRDLRYSARSLAEAARAPGRPRPLPVRRQVDVRSFPRHQRDRSVARWAAVEERRARQRLRAQIGMLLRRVNSPGEEGMLDLADTVDVLPARHRRNSLWLA</sequence>
<dbReference type="GeneID" id="95620651"/>
<organism evidence="2 3">
    <name type="scientific">Streptomyces chrestomyceticus JCM 4735</name>
    <dbReference type="NCBI Taxonomy" id="1306181"/>
    <lineage>
        <taxon>Bacteria</taxon>
        <taxon>Bacillati</taxon>
        <taxon>Actinomycetota</taxon>
        <taxon>Actinomycetes</taxon>
        <taxon>Kitasatosporales</taxon>
        <taxon>Streptomycetaceae</taxon>
        <taxon>Streptomyces</taxon>
    </lineage>
</organism>
<accession>A0A7U9KSC3</accession>
<dbReference type="AlphaFoldDB" id="A0A7U9KSC3"/>
<dbReference type="RefSeq" id="WP_244955038.1">
    <property type="nucleotide sequence ID" value="NZ_BHZC01000001.1"/>
</dbReference>
<dbReference type="Proteomes" id="UP000287830">
    <property type="component" value="Unassembled WGS sequence"/>
</dbReference>
<gene>
    <name evidence="2" type="ORF">OEIGOIKO_01641</name>
</gene>
<feature type="region of interest" description="Disordered" evidence="1">
    <location>
        <begin position="1"/>
        <end position="25"/>
    </location>
</feature>
<evidence type="ECO:0000313" key="2">
    <source>
        <dbReference type="EMBL" id="GCD33917.1"/>
    </source>
</evidence>